<keyword evidence="2" id="KW-1185">Reference proteome</keyword>
<dbReference type="AlphaFoldDB" id="A0A9P5PF39"/>
<name>A0A9P5PF39_9AGAR</name>
<comment type="caution">
    <text evidence="1">The sequence shown here is derived from an EMBL/GenBank/DDBJ whole genome shotgun (WGS) entry which is preliminary data.</text>
</comment>
<evidence type="ECO:0000313" key="2">
    <source>
        <dbReference type="Proteomes" id="UP000772434"/>
    </source>
</evidence>
<dbReference type="OrthoDB" id="2310150at2759"/>
<proteinExistence type="predicted"/>
<protein>
    <submittedName>
        <fullName evidence="1">Uncharacterized protein</fullName>
    </submittedName>
</protein>
<dbReference type="Proteomes" id="UP000772434">
    <property type="component" value="Unassembled WGS sequence"/>
</dbReference>
<accession>A0A9P5PF39</accession>
<organism evidence="1 2">
    <name type="scientific">Rhodocollybia butyracea</name>
    <dbReference type="NCBI Taxonomy" id="206335"/>
    <lineage>
        <taxon>Eukaryota</taxon>
        <taxon>Fungi</taxon>
        <taxon>Dikarya</taxon>
        <taxon>Basidiomycota</taxon>
        <taxon>Agaricomycotina</taxon>
        <taxon>Agaricomycetes</taxon>
        <taxon>Agaricomycetidae</taxon>
        <taxon>Agaricales</taxon>
        <taxon>Marasmiineae</taxon>
        <taxon>Omphalotaceae</taxon>
        <taxon>Rhodocollybia</taxon>
    </lineage>
</organism>
<reference evidence="1" key="1">
    <citation type="submission" date="2020-11" db="EMBL/GenBank/DDBJ databases">
        <authorList>
            <consortium name="DOE Joint Genome Institute"/>
            <person name="Ahrendt S."/>
            <person name="Riley R."/>
            <person name="Andreopoulos W."/>
            <person name="Labutti K."/>
            <person name="Pangilinan J."/>
            <person name="Ruiz-Duenas F.J."/>
            <person name="Barrasa J.M."/>
            <person name="Sanchez-Garcia M."/>
            <person name="Camarero S."/>
            <person name="Miyauchi S."/>
            <person name="Serrano A."/>
            <person name="Linde D."/>
            <person name="Babiker R."/>
            <person name="Drula E."/>
            <person name="Ayuso-Fernandez I."/>
            <person name="Pacheco R."/>
            <person name="Padilla G."/>
            <person name="Ferreira P."/>
            <person name="Barriuso J."/>
            <person name="Kellner H."/>
            <person name="Castanera R."/>
            <person name="Alfaro M."/>
            <person name="Ramirez L."/>
            <person name="Pisabarro A.G."/>
            <person name="Kuo A."/>
            <person name="Tritt A."/>
            <person name="Lipzen A."/>
            <person name="He G."/>
            <person name="Yan M."/>
            <person name="Ng V."/>
            <person name="Cullen D."/>
            <person name="Martin F."/>
            <person name="Rosso M.-N."/>
            <person name="Henrissat B."/>
            <person name="Hibbett D."/>
            <person name="Martinez A.T."/>
            <person name="Grigoriev I.V."/>
        </authorList>
    </citation>
    <scope>NUCLEOTIDE SEQUENCE</scope>
    <source>
        <strain evidence="1">AH 40177</strain>
    </source>
</reference>
<sequence length="93" mass="10616">MLKKEDGDGILFGASRLEHVQQNLIDLDKGPLRDGEVVTVVNEGWESAKPYASEYMKYYVMILDAVELRSKTSLRFLIGTGDFFHSFKRNSSR</sequence>
<dbReference type="EMBL" id="JADNRY010000181">
    <property type="protein sequence ID" value="KAF9062139.1"/>
    <property type="molecule type" value="Genomic_DNA"/>
</dbReference>
<evidence type="ECO:0000313" key="1">
    <source>
        <dbReference type="EMBL" id="KAF9062139.1"/>
    </source>
</evidence>
<gene>
    <name evidence="1" type="ORF">BDP27DRAFT_1337082</name>
</gene>